<comment type="caution">
    <text evidence="1">The sequence shown here is derived from an EMBL/GenBank/DDBJ whole genome shotgun (WGS) entry which is preliminary data.</text>
</comment>
<gene>
    <name evidence="1" type="ORF">GCM10010990_29890</name>
</gene>
<evidence type="ECO:0000313" key="1">
    <source>
        <dbReference type="EMBL" id="GGD78108.1"/>
    </source>
</evidence>
<protein>
    <submittedName>
        <fullName evidence="1">Uncharacterized protein</fullName>
    </submittedName>
</protein>
<reference evidence="1" key="2">
    <citation type="submission" date="2020-09" db="EMBL/GenBank/DDBJ databases">
        <authorList>
            <person name="Sun Q."/>
            <person name="Zhou Y."/>
        </authorList>
    </citation>
    <scope>NUCLEOTIDE SEQUENCE</scope>
    <source>
        <strain evidence="1">CGMCC 1.15360</strain>
    </source>
</reference>
<dbReference type="Proteomes" id="UP000612349">
    <property type="component" value="Unassembled WGS sequence"/>
</dbReference>
<keyword evidence="2" id="KW-1185">Reference proteome</keyword>
<reference evidence="1" key="1">
    <citation type="journal article" date="2014" name="Int. J. Syst. Evol. Microbiol.">
        <title>Complete genome sequence of Corynebacterium casei LMG S-19264T (=DSM 44701T), isolated from a smear-ripened cheese.</title>
        <authorList>
            <consortium name="US DOE Joint Genome Institute (JGI-PGF)"/>
            <person name="Walter F."/>
            <person name="Albersmeier A."/>
            <person name="Kalinowski J."/>
            <person name="Ruckert C."/>
        </authorList>
    </citation>
    <scope>NUCLEOTIDE SEQUENCE</scope>
    <source>
        <strain evidence="1">CGMCC 1.15360</strain>
    </source>
</reference>
<evidence type="ECO:0000313" key="2">
    <source>
        <dbReference type="Proteomes" id="UP000612349"/>
    </source>
</evidence>
<sequence>MTETGWDAAVSHIPSVAVISGCAWRFANYVAAFFIRPQAKPKADIITELSVPKISNGDHALWQVPYFDV</sequence>
<proteinExistence type="predicted"/>
<dbReference type="AlphaFoldDB" id="A0A917DXG6"/>
<organism evidence="1 2">
    <name type="scientific">Croceicoccus mobilis</name>
    <dbReference type="NCBI Taxonomy" id="1703339"/>
    <lineage>
        <taxon>Bacteria</taxon>
        <taxon>Pseudomonadati</taxon>
        <taxon>Pseudomonadota</taxon>
        <taxon>Alphaproteobacteria</taxon>
        <taxon>Sphingomonadales</taxon>
        <taxon>Erythrobacteraceae</taxon>
        <taxon>Croceicoccus</taxon>
    </lineage>
</organism>
<accession>A0A917DXG6</accession>
<name>A0A917DXG6_9SPHN</name>
<dbReference type="EMBL" id="BMIP01000007">
    <property type="protein sequence ID" value="GGD78108.1"/>
    <property type="molecule type" value="Genomic_DNA"/>
</dbReference>